<reference evidence="8" key="2">
    <citation type="journal article" date="2021" name="Sci. Rep.">
        <title>The distribution of antibiotic resistance genes in chicken gut microbiota commensals.</title>
        <authorList>
            <person name="Juricova H."/>
            <person name="Matiasovicova J."/>
            <person name="Kubasova T."/>
            <person name="Cejkova D."/>
            <person name="Rychlik I."/>
        </authorList>
    </citation>
    <scope>NUCLEOTIDE SEQUENCE</scope>
    <source>
        <strain evidence="8">An836</strain>
    </source>
</reference>
<organism evidence="8 9">
    <name type="scientific">Bifidobacterium pullorum subsp. saeculare</name>
    <dbReference type="NCBI Taxonomy" id="78257"/>
    <lineage>
        <taxon>Bacteria</taxon>
        <taxon>Bacillati</taxon>
        <taxon>Actinomycetota</taxon>
        <taxon>Actinomycetes</taxon>
        <taxon>Bifidobacteriales</taxon>
        <taxon>Bifidobacteriaceae</taxon>
        <taxon>Bifidobacterium</taxon>
    </lineage>
</organism>
<keyword evidence="4 6" id="KW-1133">Transmembrane helix</keyword>
<reference evidence="8" key="1">
    <citation type="submission" date="2020-08" db="EMBL/GenBank/DDBJ databases">
        <authorList>
            <person name="Cejkova D."/>
            <person name="Kubasova T."/>
            <person name="Jahodarova E."/>
            <person name="Rychlik I."/>
        </authorList>
    </citation>
    <scope>NUCLEOTIDE SEQUENCE</scope>
    <source>
        <strain evidence="8">An836</strain>
    </source>
</reference>
<feature type="transmembrane region" description="Helical" evidence="6">
    <location>
        <begin position="267"/>
        <end position="287"/>
    </location>
</feature>
<feature type="transmembrane region" description="Helical" evidence="6">
    <location>
        <begin position="227"/>
        <end position="246"/>
    </location>
</feature>
<dbReference type="InterPro" id="IPR006214">
    <property type="entry name" value="Bax_inhibitor_1-related"/>
</dbReference>
<evidence type="ECO:0000313" key="8">
    <source>
        <dbReference type="EMBL" id="MBM6699503.1"/>
    </source>
</evidence>
<feature type="transmembrane region" description="Helical" evidence="6">
    <location>
        <begin position="146"/>
        <end position="165"/>
    </location>
</feature>
<evidence type="ECO:0000256" key="7">
    <source>
        <dbReference type="SAM" id="MobiDB-lite"/>
    </source>
</evidence>
<dbReference type="AlphaFoldDB" id="A0A938WYS1"/>
<dbReference type="RefSeq" id="WP_204468302.1">
    <property type="nucleotide sequence ID" value="NZ_JACLYU010000004.1"/>
</dbReference>
<dbReference type="PANTHER" id="PTHR23291:SF50">
    <property type="entry name" value="PROTEIN LIFEGUARD 4"/>
    <property type="match status" value="1"/>
</dbReference>
<evidence type="ECO:0000256" key="1">
    <source>
        <dbReference type="ARBA" id="ARBA00004141"/>
    </source>
</evidence>
<accession>A0A938WYS1</accession>
<dbReference type="EMBL" id="JACLYU010000004">
    <property type="protein sequence ID" value="MBM6699503.1"/>
    <property type="molecule type" value="Genomic_DNA"/>
</dbReference>
<feature type="transmembrane region" description="Helical" evidence="6">
    <location>
        <begin position="171"/>
        <end position="190"/>
    </location>
</feature>
<feature type="transmembrane region" description="Helical" evidence="6">
    <location>
        <begin position="106"/>
        <end position="134"/>
    </location>
</feature>
<keyword evidence="9" id="KW-1185">Reference proteome</keyword>
<evidence type="ECO:0000256" key="5">
    <source>
        <dbReference type="ARBA" id="ARBA00023136"/>
    </source>
</evidence>
<name>A0A938WYS1_9BIFI</name>
<keyword evidence="3 6" id="KW-0812">Transmembrane</keyword>
<evidence type="ECO:0000313" key="9">
    <source>
        <dbReference type="Proteomes" id="UP000718821"/>
    </source>
</evidence>
<dbReference type="PANTHER" id="PTHR23291">
    <property type="entry name" value="BAX INHIBITOR-RELATED"/>
    <property type="match status" value="1"/>
</dbReference>
<feature type="region of interest" description="Disordered" evidence="7">
    <location>
        <begin position="1"/>
        <end position="34"/>
    </location>
</feature>
<protein>
    <submittedName>
        <fullName evidence="8">Bax inhibitor-1/YccA family protein</fullName>
    </submittedName>
</protein>
<evidence type="ECO:0000256" key="2">
    <source>
        <dbReference type="ARBA" id="ARBA00010350"/>
    </source>
</evidence>
<evidence type="ECO:0000256" key="6">
    <source>
        <dbReference type="RuleBase" id="RU004379"/>
    </source>
</evidence>
<comment type="caution">
    <text evidence="8">The sequence shown here is derived from an EMBL/GenBank/DDBJ whole genome shotgun (WGS) entry which is preliminary data.</text>
</comment>
<dbReference type="GO" id="GO:0005886">
    <property type="term" value="C:plasma membrane"/>
    <property type="evidence" value="ECO:0007669"/>
    <property type="project" value="TreeGrafter"/>
</dbReference>
<feature type="transmembrane region" description="Helical" evidence="6">
    <location>
        <begin position="82"/>
        <end position="100"/>
    </location>
</feature>
<proteinExistence type="inferred from homology"/>
<comment type="subcellular location">
    <subcellularLocation>
        <location evidence="1">Membrane</location>
        <topology evidence="1">Multi-pass membrane protein</topology>
    </subcellularLocation>
</comment>
<keyword evidence="5 6" id="KW-0472">Membrane</keyword>
<dbReference type="CDD" id="cd10432">
    <property type="entry name" value="BI-1-like_bacterial"/>
    <property type="match status" value="1"/>
</dbReference>
<comment type="similarity">
    <text evidence="2 6">Belongs to the BI1 family.</text>
</comment>
<feature type="transmembrane region" description="Helical" evidence="6">
    <location>
        <begin position="202"/>
        <end position="221"/>
    </location>
</feature>
<sequence length="294" mass="31633">MTFGQQPRGNGQYEPQGAPGLNTGYPGQDGSRQPQYQWNAAPTQGQPYAYAGQGGAAGAYATTAAYSYEQVARARHTSVTKAYGEMTIGLLVTAGVALFTQATGLLYRFILATGGLGVIGLCVAQVALAVVLGVRVMKMRPATARIMFYVYAALMGFTLSTIFMTYTMTSIVGVLAICAVFFLALTMLSLTTKLDMTKFGPVLMVGLVVLIVSQVVLMFVAPSDTTLRLIAGAGVVLFAGMTMYDAQQTRRIFAAYEQAGPEMIQRVSILCALNLYLDFVNMFLYLLQLFGNRE</sequence>
<evidence type="ECO:0000256" key="4">
    <source>
        <dbReference type="ARBA" id="ARBA00022989"/>
    </source>
</evidence>
<dbReference type="Pfam" id="PF01027">
    <property type="entry name" value="Bax1-I"/>
    <property type="match status" value="1"/>
</dbReference>
<dbReference type="Proteomes" id="UP000718821">
    <property type="component" value="Unassembled WGS sequence"/>
</dbReference>
<evidence type="ECO:0000256" key="3">
    <source>
        <dbReference type="ARBA" id="ARBA00022692"/>
    </source>
</evidence>
<gene>
    <name evidence="8" type="ORF">H7U32_04050</name>
</gene>